<sequence>MGFVARLSDSVTPQDIGRRVTVRIQLPDGRFRDIVGMLEAWEDGLITVRRHDDTVTEVTADDVVASRVIPPSPPRRRPRTGA</sequence>
<reference evidence="2 3" key="1">
    <citation type="submission" date="2017-02" db="EMBL/GenBank/DDBJ databases">
        <authorList>
            <person name="Peterson S.W."/>
        </authorList>
    </citation>
    <scope>NUCLEOTIDE SEQUENCE [LARGE SCALE GENOMIC DNA]</scope>
    <source>
        <strain evidence="2 3">DSM 45154</strain>
    </source>
</reference>
<dbReference type="STRING" id="1122192.SAMN02745673_04081"/>
<dbReference type="InterPro" id="IPR056934">
    <property type="entry name" value="SH3_Rv0428c"/>
</dbReference>
<evidence type="ECO:0000313" key="3">
    <source>
        <dbReference type="Proteomes" id="UP000190637"/>
    </source>
</evidence>
<dbReference type="EMBL" id="FUWS01000012">
    <property type="protein sequence ID" value="SKA32771.1"/>
    <property type="molecule type" value="Genomic_DNA"/>
</dbReference>
<protein>
    <recommendedName>
        <fullName evidence="1">Histone acetyltransferase Rv0428c-like SH3 domain-containing protein</fullName>
    </recommendedName>
</protein>
<organism evidence="2 3">
    <name type="scientific">Marinactinospora thermotolerans DSM 45154</name>
    <dbReference type="NCBI Taxonomy" id="1122192"/>
    <lineage>
        <taxon>Bacteria</taxon>
        <taxon>Bacillati</taxon>
        <taxon>Actinomycetota</taxon>
        <taxon>Actinomycetes</taxon>
        <taxon>Streptosporangiales</taxon>
        <taxon>Nocardiopsidaceae</taxon>
        <taxon>Marinactinospora</taxon>
    </lineage>
</organism>
<feature type="domain" description="Histone acetyltransferase Rv0428c-like SH3" evidence="1">
    <location>
        <begin position="15"/>
        <end position="67"/>
    </location>
</feature>
<evidence type="ECO:0000259" key="1">
    <source>
        <dbReference type="Pfam" id="PF24551"/>
    </source>
</evidence>
<evidence type="ECO:0000313" key="2">
    <source>
        <dbReference type="EMBL" id="SKA32771.1"/>
    </source>
</evidence>
<dbReference type="AlphaFoldDB" id="A0A1T4SXW9"/>
<dbReference type="Pfam" id="PF24551">
    <property type="entry name" value="SH3_Rv0428c"/>
    <property type="match status" value="1"/>
</dbReference>
<gene>
    <name evidence="2" type="ORF">SAMN02745673_04081</name>
</gene>
<keyword evidence="3" id="KW-1185">Reference proteome</keyword>
<proteinExistence type="predicted"/>
<dbReference type="OrthoDB" id="9775595at2"/>
<name>A0A1T4SXW9_9ACTN</name>
<dbReference type="Proteomes" id="UP000190637">
    <property type="component" value="Unassembled WGS sequence"/>
</dbReference>
<accession>A0A1T4SXW9</accession>